<name>A0A1Y5F8X6_9BACT</name>
<proteinExistence type="predicted"/>
<organism evidence="1 2">
    <name type="scientific">Halobacteriovorax marinus</name>
    <dbReference type="NCBI Taxonomy" id="97084"/>
    <lineage>
        <taxon>Bacteria</taxon>
        <taxon>Pseudomonadati</taxon>
        <taxon>Bdellovibrionota</taxon>
        <taxon>Bacteriovoracia</taxon>
        <taxon>Bacteriovoracales</taxon>
        <taxon>Halobacteriovoraceae</taxon>
        <taxon>Halobacteriovorax</taxon>
    </lineage>
</organism>
<gene>
    <name evidence="1" type="ORF">A9Q84_14585</name>
</gene>
<protein>
    <submittedName>
        <fullName evidence="1">Uncharacterized protein</fullName>
    </submittedName>
</protein>
<comment type="caution">
    <text evidence="1">The sequence shown here is derived from an EMBL/GenBank/DDBJ whole genome shotgun (WGS) entry which is preliminary data.</text>
</comment>
<reference evidence="2" key="1">
    <citation type="journal article" date="2017" name="Proc. Natl. Acad. Sci. U.S.A.">
        <title>Simulation of Deepwater Horizon oil plume reveals substrate specialization within a complex community of hydrocarbon-degraders.</title>
        <authorList>
            <person name="Hu P."/>
            <person name="Dubinsky E.A."/>
            <person name="Probst A.J."/>
            <person name="Wang J."/>
            <person name="Sieber C.M.K."/>
            <person name="Tom L.M."/>
            <person name="Gardinali P."/>
            <person name="Banfield J.F."/>
            <person name="Atlas R.M."/>
            <person name="Andersen G.L."/>
        </authorList>
    </citation>
    <scope>NUCLEOTIDE SEQUENCE [LARGE SCALE GENOMIC DNA]</scope>
</reference>
<evidence type="ECO:0000313" key="2">
    <source>
        <dbReference type="Proteomes" id="UP000196531"/>
    </source>
</evidence>
<dbReference type="AlphaFoldDB" id="A0A1Y5F8X6"/>
<sequence>MSEIFKFIDIDGGIARFVEEADGYYLIGGIPEQRKFLSQCREEALTLYGDFLSDYVMSYIGEEI</sequence>
<dbReference type="Proteomes" id="UP000196531">
    <property type="component" value="Unassembled WGS sequence"/>
</dbReference>
<accession>A0A1Y5F8X6</accession>
<evidence type="ECO:0000313" key="1">
    <source>
        <dbReference type="EMBL" id="OUR95725.1"/>
    </source>
</evidence>
<dbReference type="EMBL" id="MAAO01000007">
    <property type="protein sequence ID" value="OUR95725.1"/>
    <property type="molecule type" value="Genomic_DNA"/>
</dbReference>